<name>A0A836CL18_9STRA</name>
<dbReference type="GO" id="GO:1990573">
    <property type="term" value="P:potassium ion import across plasma membrane"/>
    <property type="evidence" value="ECO:0007669"/>
    <property type="project" value="TreeGrafter"/>
</dbReference>
<keyword evidence="5" id="KW-0406">Ion transport</keyword>
<dbReference type="InterPro" id="IPR041647">
    <property type="entry name" value="IRK_C"/>
</dbReference>
<dbReference type="SUPFAM" id="SSF81324">
    <property type="entry name" value="Voltage-gated potassium channels"/>
    <property type="match status" value="1"/>
</dbReference>
<dbReference type="AlphaFoldDB" id="A0A836CL18"/>
<dbReference type="GO" id="GO:0005242">
    <property type="term" value="F:inward rectifier potassium channel activity"/>
    <property type="evidence" value="ECO:0007669"/>
    <property type="project" value="InterPro"/>
</dbReference>
<keyword evidence="2 5" id="KW-0812">Transmembrane</keyword>
<dbReference type="Gene3D" id="1.10.287.70">
    <property type="match status" value="1"/>
</dbReference>
<proteinExistence type="inferred from homology"/>
<keyword evidence="5 9" id="KW-0407">Ion channel</keyword>
<evidence type="ECO:0000256" key="1">
    <source>
        <dbReference type="ARBA" id="ARBA00004141"/>
    </source>
</evidence>
<evidence type="ECO:0000256" key="6">
    <source>
        <dbReference type="SAM" id="Phobius"/>
    </source>
</evidence>
<dbReference type="OrthoDB" id="273257at2759"/>
<sequence>MRARSCRDSTYHQSYGRWNIDRNTKDDHIRTLFNNDRFHTVLHMTTWKVLSYLFFAYLVVVSTFALIYLIISHFDGCNMGIVDYREAYYFSLETMTTVGYGTQDVFFGRCWSVMVIITAQACCGLLIDALLIGVLFARLARPQTRASTVVFSNKAVLRRIRGEYYFMFQVGELRKHQLLETKVRCYAVRHHRTLPIDAAGCLDDANPPETVHYQTHNMRLQHPDDELGGALLLVLPQVRARVAVFQKYAIWSVICDCC</sequence>
<dbReference type="Pfam" id="PF17655">
    <property type="entry name" value="IRK_C"/>
    <property type="match status" value="1"/>
</dbReference>
<dbReference type="GO" id="GO:0005886">
    <property type="term" value="C:plasma membrane"/>
    <property type="evidence" value="ECO:0007669"/>
    <property type="project" value="TreeGrafter"/>
</dbReference>
<keyword evidence="4 6" id="KW-0472">Membrane</keyword>
<evidence type="ECO:0000259" key="7">
    <source>
        <dbReference type="Pfam" id="PF01007"/>
    </source>
</evidence>
<feature type="transmembrane region" description="Helical" evidence="6">
    <location>
        <begin position="49"/>
        <end position="71"/>
    </location>
</feature>
<dbReference type="Pfam" id="PF01007">
    <property type="entry name" value="IRK"/>
    <property type="match status" value="1"/>
</dbReference>
<feature type="transmembrane region" description="Helical" evidence="6">
    <location>
        <begin position="111"/>
        <end position="137"/>
    </location>
</feature>
<dbReference type="Gene3D" id="2.60.40.1400">
    <property type="entry name" value="G protein-activated inward rectifier potassium channel 1"/>
    <property type="match status" value="1"/>
</dbReference>
<dbReference type="GO" id="GO:0034702">
    <property type="term" value="C:monoatomic ion channel complex"/>
    <property type="evidence" value="ECO:0007669"/>
    <property type="project" value="UniProtKB-KW"/>
</dbReference>
<feature type="domain" description="Potassium channel inwardly rectifying transmembrane" evidence="7">
    <location>
        <begin position="40"/>
        <end position="142"/>
    </location>
</feature>
<keyword evidence="5" id="KW-0813">Transport</keyword>
<dbReference type="InterPro" id="IPR040445">
    <property type="entry name" value="Kir_TM"/>
</dbReference>
<comment type="subcellular location">
    <subcellularLocation>
        <location evidence="1 5">Membrane</location>
        <topology evidence="1 5">Multi-pass membrane protein</topology>
    </subcellularLocation>
</comment>
<evidence type="ECO:0000256" key="5">
    <source>
        <dbReference type="RuleBase" id="RU003822"/>
    </source>
</evidence>
<protein>
    <submittedName>
        <fullName evidence="9">Inward rectifier potassium channel-domain-containing protein</fullName>
    </submittedName>
</protein>
<evidence type="ECO:0000256" key="3">
    <source>
        <dbReference type="ARBA" id="ARBA00022989"/>
    </source>
</evidence>
<keyword evidence="3 6" id="KW-1133">Transmembrane helix</keyword>
<dbReference type="Proteomes" id="UP000664859">
    <property type="component" value="Unassembled WGS sequence"/>
</dbReference>
<evidence type="ECO:0000256" key="2">
    <source>
        <dbReference type="ARBA" id="ARBA00022692"/>
    </source>
</evidence>
<keyword evidence="5" id="KW-0630">Potassium</keyword>
<comment type="similarity">
    <text evidence="5">Belongs to the inward rectifier-type potassium channel (TC 1.A.2.1) family.</text>
</comment>
<accession>A0A836CL18</accession>
<gene>
    <name evidence="9" type="ORF">JKP88DRAFT_175793</name>
</gene>
<keyword evidence="10" id="KW-1185">Reference proteome</keyword>
<dbReference type="InterPro" id="IPR013518">
    <property type="entry name" value="K_chnl_inward-rec_Kir_cyto"/>
</dbReference>
<dbReference type="EMBL" id="JAFCMP010000036">
    <property type="protein sequence ID" value="KAG5190242.1"/>
    <property type="molecule type" value="Genomic_DNA"/>
</dbReference>
<dbReference type="PANTHER" id="PTHR11767">
    <property type="entry name" value="INWARD RECTIFIER POTASSIUM CHANNEL"/>
    <property type="match status" value="1"/>
</dbReference>
<comment type="caution">
    <text evidence="9">The sequence shown here is derived from an EMBL/GenBank/DDBJ whole genome shotgun (WGS) entry which is preliminary data.</text>
</comment>
<keyword evidence="5" id="KW-0633">Potassium transport</keyword>
<evidence type="ECO:0000259" key="8">
    <source>
        <dbReference type="Pfam" id="PF17655"/>
    </source>
</evidence>
<keyword evidence="5" id="KW-0851">Voltage-gated channel</keyword>
<evidence type="ECO:0000256" key="4">
    <source>
        <dbReference type="ARBA" id="ARBA00023136"/>
    </source>
</evidence>
<evidence type="ECO:0000313" key="9">
    <source>
        <dbReference type="EMBL" id="KAG5190242.1"/>
    </source>
</evidence>
<evidence type="ECO:0000313" key="10">
    <source>
        <dbReference type="Proteomes" id="UP000664859"/>
    </source>
</evidence>
<reference evidence="9" key="1">
    <citation type="submission" date="2021-02" db="EMBL/GenBank/DDBJ databases">
        <title>First Annotated Genome of the Yellow-green Alga Tribonema minus.</title>
        <authorList>
            <person name="Mahan K.M."/>
        </authorList>
    </citation>
    <scope>NUCLEOTIDE SEQUENCE</scope>
    <source>
        <strain evidence="9">UTEX B ZZ1240</strain>
    </source>
</reference>
<dbReference type="PANTHER" id="PTHR11767:SF103">
    <property type="entry name" value="POTASSIUM CHANNEL INWARDLY RECTIFYING TRANSMEMBRANE DOMAIN-CONTAINING PROTEIN"/>
    <property type="match status" value="1"/>
</dbReference>
<dbReference type="GO" id="GO:0034765">
    <property type="term" value="P:regulation of monoatomic ion transmembrane transport"/>
    <property type="evidence" value="ECO:0007669"/>
    <property type="project" value="TreeGrafter"/>
</dbReference>
<dbReference type="InterPro" id="IPR016449">
    <property type="entry name" value="K_chnl_inward-rec_Kir"/>
</dbReference>
<organism evidence="9 10">
    <name type="scientific">Tribonema minus</name>
    <dbReference type="NCBI Taxonomy" id="303371"/>
    <lineage>
        <taxon>Eukaryota</taxon>
        <taxon>Sar</taxon>
        <taxon>Stramenopiles</taxon>
        <taxon>Ochrophyta</taxon>
        <taxon>PX clade</taxon>
        <taxon>Xanthophyceae</taxon>
        <taxon>Tribonematales</taxon>
        <taxon>Tribonemataceae</taxon>
        <taxon>Tribonema</taxon>
    </lineage>
</organism>
<feature type="domain" description="Inward rectifier potassium channel C-terminal" evidence="8">
    <location>
        <begin position="149"/>
        <end position="193"/>
    </location>
</feature>